<comment type="subcellular location">
    <subcellularLocation>
        <location evidence="1">Cell membrane</location>
        <topology evidence="1">Multi-pass membrane protein</topology>
    </subcellularLocation>
</comment>
<evidence type="ECO:0000256" key="4">
    <source>
        <dbReference type="ARBA" id="ARBA00022679"/>
    </source>
</evidence>
<dbReference type="GO" id="GO:0005886">
    <property type="term" value="C:plasma membrane"/>
    <property type="evidence" value="ECO:0007669"/>
    <property type="project" value="UniProtKB-SubCell"/>
</dbReference>
<feature type="transmembrane region" description="Helical" evidence="8">
    <location>
        <begin position="380"/>
        <end position="402"/>
    </location>
</feature>
<keyword evidence="6 8" id="KW-1133">Transmembrane helix</keyword>
<feature type="transmembrane region" description="Helical" evidence="8">
    <location>
        <begin position="219"/>
        <end position="238"/>
    </location>
</feature>
<evidence type="ECO:0000313" key="10">
    <source>
        <dbReference type="EMBL" id="ADQ16217.1"/>
    </source>
</evidence>
<proteinExistence type="predicted"/>
<evidence type="ECO:0000256" key="7">
    <source>
        <dbReference type="ARBA" id="ARBA00023136"/>
    </source>
</evidence>
<accession>E4RWP8</accession>
<dbReference type="GO" id="GO:0016763">
    <property type="term" value="F:pentosyltransferase activity"/>
    <property type="evidence" value="ECO:0007669"/>
    <property type="project" value="TreeGrafter"/>
</dbReference>
<dbReference type="RefSeq" id="WP_013407271.1">
    <property type="nucleotide sequence ID" value="NC_014655.1"/>
</dbReference>
<feature type="transmembrane region" description="Helical" evidence="8">
    <location>
        <begin position="129"/>
        <end position="146"/>
    </location>
</feature>
<evidence type="ECO:0000256" key="2">
    <source>
        <dbReference type="ARBA" id="ARBA00022475"/>
    </source>
</evidence>
<feature type="transmembrane region" description="Helical" evidence="8">
    <location>
        <begin position="182"/>
        <end position="213"/>
    </location>
</feature>
<evidence type="ECO:0000256" key="5">
    <source>
        <dbReference type="ARBA" id="ARBA00022692"/>
    </source>
</evidence>
<dbReference type="STRING" id="649349.Lbys_0442"/>
<feature type="transmembrane region" description="Helical" evidence="8">
    <location>
        <begin position="438"/>
        <end position="455"/>
    </location>
</feature>
<organism evidence="10 11">
    <name type="scientific">Leadbetterella byssophila (strain DSM 17132 / JCM 16389 / KACC 11308 / NBRC 106382 / 4M15)</name>
    <dbReference type="NCBI Taxonomy" id="649349"/>
    <lineage>
        <taxon>Bacteria</taxon>
        <taxon>Pseudomonadati</taxon>
        <taxon>Bacteroidota</taxon>
        <taxon>Cytophagia</taxon>
        <taxon>Cytophagales</taxon>
        <taxon>Leadbetterellaceae</taxon>
        <taxon>Leadbetterella</taxon>
    </lineage>
</organism>
<feature type="transmembrane region" description="Helical" evidence="8">
    <location>
        <begin position="101"/>
        <end position="122"/>
    </location>
</feature>
<dbReference type="KEGG" id="lby:Lbys_0442"/>
<dbReference type="InterPro" id="IPR038731">
    <property type="entry name" value="RgtA/B/C-like"/>
</dbReference>
<feature type="transmembrane region" description="Helical" evidence="8">
    <location>
        <begin position="307"/>
        <end position="325"/>
    </location>
</feature>
<dbReference type="GO" id="GO:0009103">
    <property type="term" value="P:lipopolysaccharide biosynthetic process"/>
    <property type="evidence" value="ECO:0007669"/>
    <property type="project" value="UniProtKB-ARBA"/>
</dbReference>
<feature type="transmembrane region" description="Helical" evidence="8">
    <location>
        <begin position="414"/>
        <end position="431"/>
    </location>
</feature>
<keyword evidence="2" id="KW-1003">Cell membrane</keyword>
<evidence type="ECO:0000259" key="9">
    <source>
        <dbReference type="Pfam" id="PF13231"/>
    </source>
</evidence>
<reference evidence="10 11" key="2">
    <citation type="journal article" date="2011" name="Stand. Genomic Sci.">
        <title>Complete genome sequence of Leadbetterella byssophila type strain (4M15).</title>
        <authorList>
            <person name="Abt B."/>
            <person name="Teshima H."/>
            <person name="Lucas S."/>
            <person name="Lapidus A."/>
            <person name="Del Rio T.G."/>
            <person name="Nolan M."/>
            <person name="Tice H."/>
            <person name="Cheng J.F."/>
            <person name="Pitluck S."/>
            <person name="Liolios K."/>
            <person name="Pagani I."/>
            <person name="Ivanova N."/>
            <person name="Mavromatis K."/>
            <person name="Pati A."/>
            <person name="Tapia R."/>
            <person name="Han C."/>
            <person name="Goodwin L."/>
            <person name="Chen A."/>
            <person name="Palaniappan K."/>
            <person name="Land M."/>
            <person name="Hauser L."/>
            <person name="Chang Y.J."/>
            <person name="Jeffries C.D."/>
            <person name="Rohde M."/>
            <person name="Goker M."/>
            <person name="Tindall B.J."/>
            <person name="Detter J.C."/>
            <person name="Woyke T."/>
            <person name="Bristow J."/>
            <person name="Eisen J.A."/>
            <person name="Markowitz V."/>
            <person name="Hugenholtz P."/>
            <person name="Klenk H.P."/>
            <person name="Kyrpides N.C."/>
        </authorList>
    </citation>
    <scope>NUCLEOTIDE SEQUENCE [LARGE SCALE GENOMIC DNA]</scope>
    <source>
        <strain evidence="11">DSM 17132 / JCM 16389 / KACC 11308 / NBRC 106382 / 4M15</strain>
    </source>
</reference>
<keyword evidence="5 8" id="KW-0812">Transmembrane</keyword>
<dbReference type="AlphaFoldDB" id="E4RWP8"/>
<dbReference type="eggNOG" id="COG5305">
    <property type="taxonomic scope" value="Bacteria"/>
</dbReference>
<feature type="domain" description="Glycosyltransferase RgtA/B/C/D-like" evidence="9">
    <location>
        <begin position="84"/>
        <end position="236"/>
    </location>
</feature>
<dbReference type="EMBL" id="CP002305">
    <property type="protein sequence ID" value="ADQ16217.1"/>
    <property type="molecule type" value="Genomic_DNA"/>
</dbReference>
<keyword evidence="3" id="KW-0328">Glycosyltransferase</keyword>
<dbReference type="InterPro" id="IPR050297">
    <property type="entry name" value="LipidA_mod_glycosyltrf_83"/>
</dbReference>
<evidence type="ECO:0000256" key="1">
    <source>
        <dbReference type="ARBA" id="ARBA00004651"/>
    </source>
</evidence>
<feature type="transmembrane region" description="Helical" evidence="8">
    <location>
        <begin position="345"/>
        <end position="368"/>
    </location>
</feature>
<evidence type="ECO:0000313" key="11">
    <source>
        <dbReference type="Proteomes" id="UP000007435"/>
    </source>
</evidence>
<evidence type="ECO:0000256" key="8">
    <source>
        <dbReference type="SAM" id="Phobius"/>
    </source>
</evidence>
<protein>
    <submittedName>
        <fullName evidence="10">Glycosyl transferase family 39</fullName>
    </submittedName>
</protein>
<keyword evidence="11" id="KW-1185">Reference proteome</keyword>
<dbReference type="HOGENOM" id="CLU_505026_0_0_10"/>
<evidence type="ECO:0000256" key="3">
    <source>
        <dbReference type="ARBA" id="ARBA00022676"/>
    </source>
</evidence>
<feature type="transmembrane region" description="Helical" evidence="8">
    <location>
        <begin position="152"/>
        <end position="170"/>
    </location>
</feature>
<dbReference type="Proteomes" id="UP000007435">
    <property type="component" value="Chromosome"/>
</dbReference>
<keyword evidence="7 8" id="KW-0472">Membrane</keyword>
<name>E4RWP8_LEAB4</name>
<dbReference type="OrthoDB" id="1467253at2"/>
<gene>
    <name evidence="10" type="ordered locus">Lbys_0442</name>
</gene>
<reference key="1">
    <citation type="submission" date="2010-11" db="EMBL/GenBank/DDBJ databases">
        <title>The complete genome of Leadbetterella byssophila DSM 17132.</title>
        <authorList>
            <consortium name="US DOE Joint Genome Institute (JGI-PGF)"/>
            <person name="Lucas S."/>
            <person name="Copeland A."/>
            <person name="Lapidus A."/>
            <person name="Glavina del Rio T."/>
            <person name="Dalin E."/>
            <person name="Tice H."/>
            <person name="Bruce D."/>
            <person name="Goodwin L."/>
            <person name="Pitluck S."/>
            <person name="Kyrpides N."/>
            <person name="Mavromatis K."/>
            <person name="Ivanova N."/>
            <person name="Teshima H."/>
            <person name="Brettin T."/>
            <person name="Detter J.C."/>
            <person name="Han C."/>
            <person name="Tapia R."/>
            <person name="Land M."/>
            <person name="Hauser L."/>
            <person name="Markowitz V."/>
            <person name="Cheng J.-F."/>
            <person name="Hugenholtz P."/>
            <person name="Woyke T."/>
            <person name="Wu D."/>
            <person name="Tindall B."/>
            <person name="Pomrenke H.G."/>
            <person name="Brambilla E."/>
            <person name="Klenk H.-P."/>
            <person name="Eisen J.A."/>
        </authorList>
    </citation>
    <scope>NUCLEOTIDE SEQUENCE [LARGE SCALE GENOMIC DNA]</scope>
    <source>
        <strain>DSM 17132</strain>
    </source>
</reference>
<dbReference type="Pfam" id="PF13231">
    <property type="entry name" value="PMT_2"/>
    <property type="match status" value="1"/>
</dbReference>
<sequence length="571" mass="65226">MRKYILLFFLGVIALSFRLYRLDARGLITDEKFTLLNANGFWVGGANQSAFKKTYFTAQDFWEKKGPQDFMDASANADFGTHMVHNVILHYWMKVFGNSDFSVRMPGLIFNVLTVLLIYLLVLKYFRSYSMAFLAGLLFAIDPLNIAQSHIARSYPLSFFLITLATAYFVKLVSGENSKKNFVIYAVLIGLAMLNHYMNFFVPLLHVLIFLVIRNKSHLWTGFILAALANALLLFYWFNWGGGKGAMGFLKDKNEIHKKIAENLQDELSQTIQLASPDVIAKKGIALYYDISVITHGLFEDIKGVKVFLSSLLLAIGILLSVQGHKYKRYAGLFLSLLILALERIYLGSILASAALFVAFYYAVKYLLETRRYEAEKQEFVWLCMGLGMLILPLIFVVRDAYLSGNTTSLTHRYIGNASPFVVILVSIGVIRAAQEKVILGALMLFLMIFQWTNIQKGIQDYFADRSVYNAYFVPERVPNPYAALAKEIQEKAALGDTLVIPGAYKDKYEERFDKGGTVSYKDAQFLNLYFPKDYALIQYVDPKERERLYLKKKDGERVLLFDFKGEEYRY</sequence>
<dbReference type="PANTHER" id="PTHR33908:SF11">
    <property type="entry name" value="MEMBRANE PROTEIN"/>
    <property type="match status" value="1"/>
</dbReference>
<evidence type="ECO:0000256" key="6">
    <source>
        <dbReference type="ARBA" id="ARBA00022989"/>
    </source>
</evidence>
<dbReference type="PANTHER" id="PTHR33908">
    <property type="entry name" value="MANNOSYLTRANSFERASE YKCB-RELATED"/>
    <property type="match status" value="1"/>
</dbReference>
<keyword evidence="4 10" id="KW-0808">Transferase</keyword>